<reference evidence="2" key="1">
    <citation type="submission" date="2023-05" db="EMBL/GenBank/DDBJ databases">
        <title>Comparative genomics of Bacillaceae isolates and their secondary metabolite potential.</title>
        <authorList>
            <person name="Song L."/>
            <person name="Nielsen L.J."/>
            <person name="Mohite O."/>
            <person name="Xu X."/>
            <person name="Weber T."/>
            <person name="Kovacs A.T."/>
        </authorList>
    </citation>
    <scope>NUCLEOTIDE SEQUENCE</scope>
    <source>
        <strain evidence="2">B2_4</strain>
    </source>
</reference>
<dbReference type="Proteomes" id="UP001177943">
    <property type="component" value="Chromosome"/>
</dbReference>
<sequence>MRFTLSGKHTLAYDIAVVTVGSIVRRPKPDQGGDRSNGAGGRCGNTSAMAGEYAPGCRGD</sequence>
<dbReference type="EMBL" id="CP126084">
    <property type="protein sequence ID" value="WHX50226.1"/>
    <property type="molecule type" value="Genomic_DNA"/>
</dbReference>
<evidence type="ECO:0000256" key="1">
    <source>
        <dbReference type="SAM" id="MobiDB-lite"/>
    </source>
</evidence>
<protein>
    <submittedName>
        <fullName evidence="2">Uncharacterized protein</fullName>
    </submittedName>
</protein>
<name>A0AA95I6D4_9BACL</name>
<evidence type="ECO:0000313" key="3">
    <source>
        <dbReference type="Proteomes" id="UP001177943"/>
    </source>
</evidence>
<evidence type="ECO:0000313" key="2">
    <source>
        <dbReference type="EMBL" id="WHX50226.1"/>
    </source>
</evidence>
<proteinExistence type="predicted"/>
<dbReference type="KEGG" id="pwn:QNH46_06060"/>
<gene>
    <name evidence="2" type="ORF">QNH46_06060</name>
</gene>
<feature type="region of interest" description="Disordered" evidence="1">
    <location>
        <begin position="25"/>
        <end position="60"/>
    </location>
</feature>
<organism evidence="2 3">
    <name type="scientific">Paenibacillus woosongensis</name>
    <dbReference type="NCBI Taxonomy" id="307580"/>
    <lineage>
        <taxon>Bacteria</taxon>
        <taxon>Bacillati</taxon>
        <taxon>Bacillota</taxon>
        <taxon>Bacilli</taxon>
        <taxon>Bacillales</taxon>
        <taxon>Paenibacillaceae</taxon>
        <taxon>Paenibacillus</taxon>
    </lineage>
</organism>
<dbReference type="AlphaFoldDB" id="A0AA95I6D4"/>
<accession>A0AA95I6D4</accession>
<dbReference type="RefSeq" id="WP_283927310.1">
    <property type="nucleotide sequence ID" value="NZ_CP126084.1"/>
</dbReference>